<evidence type="ECO:0000256" key="4">
    <source>
        <dbReference type="ARBA" id="ARBA00009524"/>
    </source>
</evidence>
<dbReference type="InterPro" id="IPR029056">
    <property type="entry name" value="Ribokinase-like"/>
</dbReference>
<evidence type="ECO:0000256" key="10">
    <source>
        <dbReference type="ARBA" id="ARBA00023027"/>
    </source>
</evidence>
<dbReference type="PANTHER" id="PTHR12592:SF0">
    <property type="entry name" value="ATP-DEPENDENT (S)-NAD(P)H-HYDRATE DEHYDRATASE"/>
    <property type="match status" value="1"/>
</dbReference>
<comment type="caution">
    <text evidence="18">Lacks conserved residue(s) required for the propagation of feature annotation.</text>
</comment>
<evidence type="ECO:0000256" key="3">
    <source>
        <dbReference type="ARBA" id="ARBA00006001"/>
    </source>
</evidence>
<dbReference type="PANTHER" id="PTHR12592">
    <property type="entry name" value="ATP-DEPENDENT (S)-NAD(P)H-HYDRATE DEHYDRATASE FAMILY MEMBER"/>
    <property type="match status" value="1"/>
</dbReference>
<comment type="similarity">
    <text evidence="18">Belongs to the NnrE/AIBP family.</text>
</comment>
<evidence type="ECO:0000256" key="19">
    <source>
        <dbReference type="PIRNR" id="PIRNR017184"/>
    </source>
</evidence>
<feature type="binding site" evidence="17">
    <location>
        <position position="451"/>
    </location>
    <ligand>
        <name>(6S)-NADPHX</name>
        <dbReference type="ChEBI" id="CHEBI:64076"/>
    </ligand>
</feature>
<dbReference type="InterPro" id="IPR030677">
    <property type="entry name" value="Nnr"/>
</dbReference>
<dbReference type="Proteomes" id="UP000295182">
    <property type="component" value="Unassembled WGS sequence"/>
</dbReference>
<evidence type="ECO:0000256" key="15">
    <source>
        <dbReference type="ARBA" id="ARBA00048238"/>
    </source>
</evidence>
<feature type="binding site" evidence="17">
    <location>
        <begin position="421"/>
        <end position="425"/>
    </location>
    <ligand>
        <name>AMP</name>
        <dbReference type="ChEBI" id="CHEBI:456215"/>
    </ligand>
</feature>
<comment type="cofactor">
    <cofactor evidence="17">
        <name>Mg(2+)</name>
        <dbReference type="ChEBI" id="CHEBI:18420"/>
    </cofactor>
</comment>
<dbReference type="EC" id="4.2.1.136" evidence="19"/>
<feature type="binding site" evidence="18">
    <location>
        <position position="161"/>
    </location>
    <ligand>
        <name>(6S)-NADPHX</name>
        <dbReference type="ChEBI" id="CHEBI:64076"/>
    </ligand>
</feature>
<dbReference type="GO" id="GO:0052855">
    <property type="term" value="F:ADP-dependent NAD(P)H-hydrate dehydratase activity"/>
    <property type="evidence" value="ECO:0007669"/>
    <property type="project" value="UniProtKB-UniRule"/>
</dbReference>
<keyword evidence="13" id="KW-0511">Multifunctional enzyme</keyword>
<feature type="domain" description="YjeF N-terminal" evidence="21">
    <location>
        <begin position="18"/>
        <end position="230"/>
    </location>
</feature>
<evidence type="ECO:0000256" key="11">
    <source>
        <dbReference type="ARBA" id="ARBA00023235"/>
    </source>
</evidence>
<keyword evidence="12 17" id="KW-0456">Lyase</keyword>
<comment type="caution">
    <text evidence="22">The sequence shown here is derived from an EMBL/GenBank/DDBJ whole genome shotgun (WGS) entry which is preliminary data.</text>
</comment>
<evidence type="ECO:0000256" key="18">
    <source>
        <dbReference type="HAMAP-Rule" id="MF_01966"/>
    </source>
</evidence>
<organism evidence="22 23">
    <name type="scientific">Simplicispira metamorpha</name>
    <dbReference type="NCBI Taxonomy" id="80881"/>
    <lineage>
        <taxon>Bacteria</taxon>
        <taxon>Pseudomonadati</taxon>
        <taxon>Pseudomonadota</taxon>
        <taxon>Betaproteobacteria</taxon>
        <taxon>Burkholderiales</taxon>
        <taxon>Comamonadaceae</taxon>
        <taxon>Simplicispira</taxon>
    </lineage>
</organism>
<comment type="similarity">
    <text evidence="17">Belongs to the NnrD/CARKD family.</text>
</comment>
<feature type="binding site" evidence="17">
    <location>
        <position position="275"/>
    </location>
    <ligand>
        <name>(6S)-NADPHX</name>
        <dbReference type="ChEBI" id="CHEBI:64076"/>
    </ligand>
</feature>
<feature type="binding site" evidence="17">
    <location>
        <position position="328"/>
    </location>
    <ligand>
        <name>(6S)-NADPHX</name>
        <dbReference type="ChEBI" id="CHEBI:64076"/>
    </ligand>
</feature>
<dbReference type="SUPFAM" id="SSF64153">
    <property type="entry name" value="YjeF N-terminal domain-like"/>
    <property type="match status" value="1"/>
</dbReference>
<comment type="similarity">
    <text evidence="3 19">In the N-terminal section; belongs to the NnrE/AIBP family.</text>
</comment>
<comment type="subunit">
    <text evidence="17">Homotetramer.</text>
</comment>
<feature type="domain" description="YjeF C-terminal" evidence="20">
    <location>
        <begin position="234"/>
        <end position="503"/>
    </location>
</feature>
<dbReference type="PROSITE" id="PS51385">
    <property type="entry name" value="YJEF_N"/>
    <property type="match status" value="1"/>
</dbReference>
<proteinExistence type="inferred from homology"/>
<comment type="catalytic activity">
    <reaction evidence="2 18 19">
        <text>(6R)-NADPHX = (6S)-NADPHX</text>
        <dbReference type="Rhea" id="RHEA:32227"/>
        <dbReference type="ChEBI" id="CHEBI:64076"/>
        <dbReference type="ChEBI" id="CHEBI:64077"/>
        <dbReference type="EC" id="5.1.99.6"/>
    </reaction>
</comment>
<dbReference type="EMBL" id="SLXH01000020">
    <property type="protein sequence ID" value="TCP16155.1"/>
    <property type="molecule type" value="Genomic_DNA"/>
</dbReference>
<keyword evidence="8 17" id="KW-0521">NADP</keyword>
<evidence type="ECO:0000259" key="20">
    <source>
        <dbReference type="PROSITE" id="PS51383"/>
    </source>
</evidence>
<comment type="function">
    <text evidence="18">Catalyzes the epimerization of the S- and R-forms of NAD(P)HX, a damaged form of NAD(P)H that is a result of enzymatic or heat-dependent hydration. This is a prerequisite for the S-specific NAD(P)H-hydrate dehydratase to allow the repair of both epimers of NAD(P)HX.</text>
</comment>
<evidence type="ECO:0000256" key="16">
    <source>
        <dbReference type="ARBA" id="ARBA00049209"/>
    </source>
</evidence>
<comment type="function">
    <text evidence="17">Catalyzes the dehydration of the S-form of NAD(P)HX at the expense of ADP, which is converted to AMP. Together with NAD(P)HX epimerase, which catalyzes the epimerization of the S- and R-forms, the enzyme allows the repair of both epimers of NAD(P)HX, a damaged form of NAD(P)H that is a result of enzymatic or heat-dependent hydration.</text>
</comment>
<dbReference type="HAMAP" id="MF_01966">
    <property type="entry name" value="NADHX_epimerase"/>
    <property type="match status" value="1"/>
</dbReference>
<dbReference type="GO" id="GO:0110051">
    <property type="term" value="P:metabolite repair"/>
    <property type="evidence" value="ECO:0007669"/>
    <property type="project" value="TreeGrafter"/>
</dbReference>
<dbReference type="PROSITE" id="PS51383">
    <property type="entry name" value="YJEF_C_3"/>
    <property type="match status" value="1"/>
</dbReference>
<evidence type="ECO:0000256" key="5">
    <source>
        <dbReference type="ARBA" id="ARBA00022723"/>
    </source>
</evidence>
<keyword evidence="7 17" id="KW-0067">ATP-binding</keyword>
<dbReference type="InterPro" id="IPR004443">
    <property type="entry name" value="YjeF_N_dom"/>
</dbReference>
<keyword evidence="11 18" id="KW-0413">Isomerase</keyword>
<dbReference type="SUPFAM" id="SSF53613">
    <property type="entry name" value="Ribokinase-like"/>
    <property type="match status" value="1"/>
</dbReference>
<dbReference type="CDD" id="cd01171">
    <property type="entry name" value="YXKO-related"/>
    <property type="match status" value="1"/>
</dbReference>
<evidence type="ECO:0000256" key="7">
    <source>
        <dbReference type="ARBA" id="ARBA00022840"/>
    </source>
</evidence>
<keyword evidence="10 17" id="KW-0520">NAD</keyword>
<evidence type="ECO:0000256" key="6">
    <source>
        <dbReference type="ARBA" id="ARBA00022741"/>
    </source>
</evidence>
<dbReference type="NCBIfam" id="TIGR00197">
    <property type="entry name" value="yjeF_nterm"/>
    <property type="match status" value="1"/>
</dbReference>
<dbReference type="Gene3D" id="3.40.50.10260">
    <property type="entry name" value="YjeF N-terminal domain"/>
    <property type="match status" value="1"/>
</dbReference>
<evidence type="ECO:0000313" key="22">
    <source>
        <dbReference type="EMBL" id="TCP16155.1"/>
    </source>
</evidence>
<feature type="binding site" evidence="18">
    <location>
        <position position="127"/>
    </location>
    <ligand>
        <name>K(+)</name>
        <dbReference type="ChEBI" id="CHEBI:29103"/>
    </ligand>
</feature>
<dbReference type="RefSeq" id="WP_119013459.1">
    <property type="nucleotide sequence ID" value="NZ_QXNC01000017.1"/>
</dbReference>
<dbReference type="Pfam" id="PF01256">
    <property type="entry name" value="Carb_kinase"/>
    <property type="match status" value="1"/>
</dbReference>
<evidence type="ECO:0000256" key="14">
    <source>
        <dbReference type="ARBA" id="ARBA00025153"/>
    </source>
</evidence>
<dbReference type="Gene3D" id="3.40.1190.20">
    <property type="match status" value="1"/>
</dbReference>
<comment type="catalytic activity">
    <reaction evidence="15 17 19">
        <text>(6S)-NADHX + ADP = AMP + phosphate + NADH + H(+)</text>
        <dbReference type="Rhea" id="RHEA:32223"/>
        <dbReference type="ChEBI" id="CHEBI:15378"/>
        <dbReference type="ChEBI" id="CHEBI:43474"/>
        <dbReference type="ChEBI" id="CHEBI:57945"/>
        <dbReference type="ChEBI" id="CHEBI:64074"/>
        <dbReference type="ChEBI" id="CHEBI:456215"/>
        <dbReference type="ChEBI" id="CHEBI:456216"/>
        <dbReference type="EC" id="4.2.1.136"/>
    </reaction>
</comment>
<dbReference type="PIRSF" id="PIRSF017184">
    <property type="entry name" value="Nnr"/>
    <property type="match status" value="1"/>
</dbReference>
<dbReference type="Pfam" id="PF03853">
    <property type="entry name" value="YjeF_N"/>
    <property type="match status" value="1"/>
</dbReference>
<keyword evidence="22" id="KW-0418">Kinase</keyword>
<comment type="similarity">
    <text evidence="4 19">In the C-terminal section; belongs to the NnrD/CARKD family.</text>
</comment>
<keyword evidence="23" id="KW-1185">Reference proteome</keyword>
<keyword evidence="22" id="KW-0808">Transferase</keyword>
<keyword evidence="5 18" id="KW-0479">Metal-binding</keyword>
<feature type="binding site" evidence="17">
    <location>
        <position position="384"/>
    </location>
    <ligand>
        <name>(6S)-NADPHX</name>
        <dbReference type="ChEBI" id="CHEBI:64076"/>
    </ligand>
</feature>
<dbReference type="OrthoDB" id="9806925at2"/>
<evidence type="ECO:0000256" key="2">
    <source>
        <dbReference type="ARBA" id="ARBA00000909"/>
    </source>
</evidence>
<dbReference type="NCBIfam" id="TIGR00196">
    <property type="entry name" value="yjeF_cterm"/>
    <property type="match status" value="1"/>
</dbReference>
<dbReference type="InterPro" id="IPR036652">
    <property type="entry name" value="YjeF_N_dom_sf"/>
</dbReference>
<feature type="binding site" evidence="18">
    <location>
        <begin position="64"/>
        <end position="68"/>
    </location>
    <ligand>
        <name>(6S)-NADPHX</name>
        <dbReference type="ChEBI" id="CHEBI:64076"/>
    </ligand>
</feature>
<evidence type="ECO:0000256" key="12">
    <source>
        <dbReference type="ARBA" id="ARBA00023239"/>
    </source>
</evidence>
<dbReference type="GO" id="GO:0016301">
    <property type="term" value="F:kinase activity"/>
    <property type="evidence" value="ECO:0007669"/>
    <property type="project" value="UniProtKB-KW"/>
</dbReference>
<feature type="binding site" evidence="18">
    <location>
        <position position="65"/>
    </location>
    <ligand>
        <name>K(+)</name>
        <dbReference type="ChEBI" id="CHEBI:29103"/>
    </ligand>
</feature>
<accession>A0A4R2N5S0</accession>
<protein>
    <recommendedName>
        <fullName evidence="19">Bifunctional NAD(P)H-hydrate repair enzyme</fullName>
    </recommendedName>
    <alternativeName>
        <fullName evidence="19">Nicotinamide nucleotide repair protein</fullName>
    </alternativeName>
    <domain>
        <recommendedName>
            <fullName evidence="19">ADP-dependent (S)-NAD(P)H-hydrate dehydratase</fullName>
            <ecNumber evidence="19">4.2.1.136</ecNumber>
        </recommendedName>
        <alternativeName>
            <fullName evidence="19">ADP-dependent NAD(P)HX dehydratase</fullName>
        </alternativeName>
    </domain>
    <domain>
        <recommendedName>
            <fullName evidence="19">NAD(P)H-hydrate epimerase</fullName>
            <ecNumber evidence="19">5.1.99.6</ecNumber>
        </recommendedName>
    </domain>
</protein>
<evidence type="ECO:0000313" key="23">
    <source>
        <dbReference type="Proteomes" id="UP000295182"/>
    </source>
</evidence>
<sequence length="503" mass="52226">MQCITPHRPYPLFDTATTQRIERHAAAALPAHTLMQRAGLAVAQLARALAPHARTIWIACGPGNNGGDGLEAAMHLHRQGLDVAVTWLGDPEHCPADARQSWQRAQQAGVALVKHPPALGPQDLCIDALLGIGLRPGPVPEPLLALLQQLYASPATLLAVDVPTGLQADTGQYAAGFFPSAATVPQHAPSAARHTLSLLTLKPGLFTAAGRDAAGTVWLDDLLTTPPAHEAPCAWLTGPPHPLPRPHASHKGSYGDVAVVGGEGLHARGMGMVGAAILAARAALHSGAGRVLVSLLGNTQLQLDIQQPELMLREFAALPLEQLTVVCGCGGGETVRTVLAQVLERSARLVLDADGLNAVASSESFQQSLQMRAQRGQTTILTPHPLEAARLLGTSAAQVQAHRLMAAQQLAQRFACVAVLKGSGTVVAAPGTTPWLNPTGNARLAAAGTGDVLAGMVAARWASGIHAPQAATEAVFAHGLATDQWPAKEALTAGVLAQGRHFF</sequence>
<dbReference type="EC" id="5.1.99.6" evidence="19"/>
<gene>
    <name evidence="17" type="primary">nnrD</name>
    <name evidence="18" type="synonym">nnrE</name>
    <name evidence="22" type="ORF">EV674_12022</name>
</gene>
<dbReference type="GO" id="GO:0046496">
    <property type="term" value="P:nicotinamide nucleotide metabolic process"/>
    <property type="evidence" value="ECO:0007669"/>
    <property type="project" value="UniProtKB-UniRule"/>
</dbReference>
<evidence type="ECO:0000256" key="8">
    <source>
        <dbReference type="ARBA" id="ARBA00022857"/>
    </source>
</evidence>
<dbReference type="PROSITE" id="PS01050">
    <property type="entry name" value="YJEF_C_2"/>
    <property type="match status" value="1"/>
</dbReference>
<comment type="cofactor">
    <cofactor evidence="18 19">
        <name>K(+)</name>
        <dbReference type="ChEBI" id="CHEBI:29103"/>
    </cofactor>
    <text evidence="18 19">Binds 1 potassium ion per subunit.</text>
</comment>
<dbReference type="InterPro" id="IPR017953">
    <property type="entry name" value="Carbohydrate_kinase_pred_CS"/>
</dbReference>
<dbReference type="GO" id="GO:0005524">
    <property type="term" value="F:ATP binding"/>
    <property type="evidence" value="ECO:0007669"/>
    <property type="project" value="UniProtKB-UniRule"/>
</dbReference>
<reference evidence="22 23" key="1">
    <citation type="submission" date="2019-03" db="EMBL/GenBank/DDBJ databases">
        <title>Genomic Encyclopedia of Type Strains, Phase IV (KMG-IV): sequencing the most valuable type-strain genomes for metagenomic binning, comparative biology and taxonomic classification.</title>
        <authorList>
            <person name="Goeker M."/>
        </authorList>
    </citation>
    <scope>NUCLEOTIDE SEQUENCE [LARGE SCALE GENOMIC DNA]</scope>
    <source>
        <strain evidence="22 23">DSM 1837</strain>
    </source>
</reference>
<name>A0A4R2N5S0_9BURK</name>
<feature type="binding site" evidence="17">
    <location>
        <position position="450"/>
    </location>
    <ligand>
        <name>AMP</name>
        <dbReference type="ChEBI" id="CHEBI:456215"/>
    </ligand>
</feature>
<keyword evidence="6 17" id="KW-0547">Nucleotide-binding</keyword>
<comment type="catalytic activity">
    <reaction evidence="1 18 19">
        <text>(6R)-NADHX = (6S)-NADHX</text>
        <dbReference type="Rhea" id="RHEA:32215"/>
        <dbReference type="ChEBI" id="CHEBI:64074"/>
        <dbReference type="ChEBI" id="CHEBI:64075"/>
        <dbReference type="EC" id="5.1.99.6"/>
    </reaction>
</comment>
<evidence type="ECO:0000256" key="17">
    <source>
        <dbReference type="HAMAP-Rule" id="MF_01965"/>
    </source>
</evidence>
<comment type="function">
    <text evidence="14 19">Bifunctional enzyme that catalyzes the epimerization of the S- and R-forms of NAD(P)HX and the dehydration of the S-form of NAD(P)HX at the expense of ADP, which is converted to AMP. This allows the repair of both epimers of NAD(P)HX, a damaged form of NAD(P)H that is a result of enzymatic or heat-dependent hydration.</text>
</comment>
<keyword evidence="9 18" id="KW-0630">Potassium</keyword>
<evidence type="ECO:0000256" key="9">
    <source>
        <dbReference type="ARBA" id="ARBA00022958"/>
    </source>
</evidence>
<comment type="catalytic activity">
    <reaction evidence="16 17 19">
        <text>(6S)-NADPHX + ADP = AMP + phosphate + NADPH + H(+)</text>
        <dbReference type="Rhea" id="RHEA:32235"/>
        <dbReference type="ChEBI" id="CHEBI:15378"/>
        <dbReference type="ChEBI" id="CHEBI:43474"/>
        <dbReference type="ChEBI" id="CHEBI:57783"/>
        <dbReference type="ChEBI" id="CHEBI:64076"/>
        <dbReference type="ChEBI" id="CHEBI:456215"/>
        <dbReference type="ChEBI" id="CHEBI:456216"/>
        <dbReference type="EC" id="4.2.1.136"/>
    </reaction>
</comment>
<evidence type="ECO:0000256" key="13">
    <source>
        <dbReference type="ARBA" id="ARBA00023268"/>
    </source>
</evidence>
<evidence type="ECO:0000259" key="21">
    <source>
        <dbReference type="PROSITE" id="PS51385"/>
    </source>
</evidence>
<dbReference type="AlphaFoldDB" id="A0A4R2N5S0"/>
<feature type="binding site" evidence="18">
    <location>
        <position position="164"/>
    </location>
    <ligand>
        <name>K(+)</name>
        <dbReference type="ChEBI" id="CHEBI:29103"/>
    </ligand>
</feature>
<evidence type="ECO:0000256" key="1">
    <source>
        <dbReference type="ARBA" id="ARBA00000013"/>
    </source>
</evidence>
<dbReference type="InterPro" id="IPR000631">
    <property type="entry name" value="CARKD"/>
</dbReference>
<dbReference type="HAMAP" id="MF_01965">
    <property type="entry name" value="NADHX_dehydratase"/>
    <property type="match status" value="1"/>
</dbReference>
<dbReference type="GO" id="GO:0046872">
    <property type="term" value="F:metal ion binding"/>
    <property type="evidence" value="ECO:0007669"/>
    <property type="project" value="UniProtKB-UniRule"/>
</dbReference>
<dbReference type="GO" id="GO:0052856">
    <property type="term" value="F:NAD(P)HX epimerase activity"/>
    <property type="evidence" value="ECO:0007669"/>
    <property type="project" value="UniProtKB-UniRule"/>
</dbReference>